<evidence type="ECO:0000256" key="9">
    <source>
        <dbReference type="HAMAP-Rule" id="MF_00365"/>
    </source>
</evidence>
<dbReference type="InterPro" id="IPR001238">
    <property type="entry name" value="DNA-binding_RecF"/>
</dbReference>
<dbReference type="AlphaFoldDB" id="A0A501XE84"/>
<dbReference type="InterPro" id="IPR042174">
    <property type="entry name" value="RecF_2"/>
</dbReference>
<dbReference type="GO" id="GO:0005737">
    <property type="term" value="C:cytoplasm"/>
    <property type="evidence" value="ECO:0007669"/>
    <property type="project" value="UniProtKB-SubCell"/>
</dbReference>
<dbReference type="InterPro" id="IPR018078">
    <property type="entry name" value="DNA-binding_RecF_CS"/>
</dbReference>
<proteinExistence type="inferred from homology"/>
<dbReference type="GO" id="GO:0000731">
    <property type="term" value="P:DNA synthesis involved in DNA repair"/>
    <property type="evidence" value="ECO:0007669"/>
    <property type="project" value="TreeGrafter"/>
</dbReference>
<feature type="binding site" evidence="9">
    <location>
        <begin position="28"/>
        <end position="35"/>
    </location>
    <ligand>
        <name>ATP</name>
        <dbReference type="ChEBI" id="CHEBI:30616"/>
    </ligand>
</feature>
<organism evidence="11 12">
    <name type="scientific">Sandaracinobacter neustonicus</name>
    <dbReference type="NCBI Taxonomy" id="1715348"/>
    <lineage>
        <taxon>Bacteria</taxon>
        <taxon>Pseudomonadati</taxon>
        <taxon>Pseudomonadota</taxon>
        <taxon>Alphaproteobacteria</taxon>
        <taxon>Sphingomonadales</taxon>
        <taxon>Sphingosinicellaceae</taxon>
        <taxon>Sandaracinobacter</taxon>
    </lineage>
</organism>
<dbReference type="HAMAP" id="MF_00365">
    <property type="entry name" value="RecF"/>
    <property type="match status" value="1"/>
</dbReference>
<dbReference type="SUPFAM" id="SSF52540">
    <property type="entry name" value="P-loop containing nucleoside triphosphate hydrolases"/>
    <property type="match status" value="1"/>
</dbReference>
<reference evidence="11 12" key="1">
    <citation type="submission" date="2019-06" db="EMBL/GenBank/DDBJ databases">
        <authorList>
            <person name="Lee I."/>
            <person name="Jang G.I."/>
            <person name="Hwang C.Y."/>
        </authorList>
    </citation>
    <scope>NUCLEOTIDE SEQUENCE [LARGE SCALE GENOMIC DNA]</scope>
    <source>
        <strain evidence="11 12">PAMC 28131</strain>
    </source>
</reference>
<evidence type="ECO:0000313" key="12">
    <source>
        <dbReference type="Proteomes" id="UP000319897"/>
    </source>
</evidence>
<keyword evidence="12" id="KW-1185">Reference proteome</keyword>
<keyword evidence="7 9" id="KW-0067">ATP-binding</keyword>
<sequence length="357" mass="37112">MSLELRVFRNHGHSRLAPGAAPFVLLTGPNGAGKTNVLEALSLLAVGRGLRGSPLSQMAANGGAQAGFTVLAELLPDPGLPAIAIATATRADAPERRLLKINGANAPLSALSDWSSQLWLTPAMDRLFADTASARRRFLDRLVLALSPGHAGHATRYEAAMRARTRLLTADTPADPAWLAALEAQMAEHGAALAEARATAVSALGEALAAQADGPFPRPSLALTDADQSALPDRLRHARAADKAAGRATQGPHRQDLAVTHADKAMPAALASTGEQKALLISILLAHAELVAARTGRLPLLLLDEAVAHLDPGRRAALFARLAALGGQAWLTGTDPLLFEGLEAARYTVSEGAIVTD</sequence>
<dbReference type="GO" id="GO:0009432">
    <property type="term" value="P:SOS response"/>
    <property type="evidence" value="ECO:0007669"/>
    <property type="project" value="UniProtKB-UniRule"/>
</dbReference>
<evidence type="ECO:0000313" key="11">
    <source>
        <dbReference type="EMBL" id="TPE58830.1"/>
    </source>
</evidence>
<dbReference type="InterPro" id="IPR027417">
    <property type="entry name" value="P-loop_NTPase"/>
</dbReference>
<dbReference type="Gene3D" id="1.20.1050.90">
    <property type="entry name" value="RecF/RecN/SMC, N-terminal domain"/>
    <property type="match status" value="1"/>
</dbReference>
<keyword evidence="4 9" id="KW-0963">Cytoplasm</keyword>
<comment type="function">
    <text evidence="9">The RecF protein is involved in DNA metabolism; it is required for DNA replication and normal SOS inducibility. RecF binds preferentially to single-stranded, linear DNA. It also seems to bind ATP.</text>
</comment>
<dbReference type="PANTHER" id="PTHR32182:SF0">
    <property type="entry name" value="DNA REPLICATION AND REPAIR PROTEIN RECF"/>
    <property type="match status" value="1"/>
</dbReference>
<evidence type="ECO:0000256" key="3">
    <source>
        <dbReference type="ARBA" id="ARBA00020170"/>
    </source>
</evidence>
<evidence type="ECO:0000256" key="8">
    <source>
        <dbReference type="ARBA" id="ARBA00023125"/>
    </source>
</evidence>
<evidence type="ECO:0000256" key="7">
    <source>
        <dbReference type="ARBA" id="ARBA00022840"/>
    </source>
</evidence>
<evidence type="ECO:0000259" key="10">
    <source>
        <dbReference type="Pfam" id="PF02463"/>
    </source>
</evidence>
<keyword evidence="9" id="KW-0227">DNA damage</keyword>
<protein>
    <recommendedName>
        <fullName evidence="3 9">DNA replication and repair protein RecF</fullName>
    </recommendedName>
</protein>
<keyword evidence="5 9" id="KW-0235">DNA replication</keyword>
<evidence type="ECO:0000256" key="2">
    <source>
        <dbReference type="ARBA" id="ARBA00008016"/>
    </source>
</evidence>
<dbReference type="PROSITE" id="PS00617">
    <property type="entry name" value="RECF_1"/>
    <property type="match status" value="1"/>
</dbReference>
<accession>A0A501XE84</accession>
<comment type="caution">
    <text evidence="11">The sequence shown here is derived from an EMBL/GenBank/DDBJ whole genome shotgun (WGS) entry which is preliminary data.</text>
</comment>
<dbReference type="Gene3D" id="3.40.50.300">
    <property type="entry name" value="P-loop containing nucleotide triphosphate hydrolases"/>
    <property type="match status" value="1"/>
</dbReference>
<dbReference type="PANTHER" id="PTHR32182">
    <property type="entry name" value="DNA REPLICATION AND REPAIR PROTEIN RECF"/>
    <property type="match status" value="1"/>
</dbReference>
<keyword evidence="8 9" id="KW-0238">DNA-binding</keyword>
<keyword evidence="9" id="KW-0234">DNA repair</keyword>
<dbReference type="Proteomes" id="UP000319897">
    <property type="component" value="Unassembled WGS sequence"/>
</dbReference>
<evidence type="ECO:0000256" key="6">
    <source>
        <dbReference type="ARBA" id="ARBA00022741"/>
    </source>
</evidence>
<feature type="domain" description="RecF/RecN/SMC N-terminal" evidence="10">
    <location>
        <begin position="2"/>
        <end position="325"/>
    </location>
</feature>
<dbReference type="GO" id="GO:0006260">
    <property type="term" value="P:DNA replication"/>
    <property type="evidence" value="ECO:0007669"/>
    <property type="project" value="UniProtKB-UniRule"/>
</dbReference>
<dbReference type="InterPro" id="IPR003395">
    <property type="entry name" value="RecF/RecN/SMC_N"/>
</dbReference>
<evidence type="ECO:0000256" key="5">
    <source>
        <dbReference type="ARBA" id="ARBA00022705"/>
    </source>
</evidence>
<keyword evidence="6 9" id="KW-0547">Nucleotide-binding</keyword>
<comment type="subcellular location">
    <subcellularLocation>
        <location evidence="1 9">Cytoplasm</location>
    </subcellularLocation>
</comment>
<evidence type="ECO:0000256" key="1">
    <source>
        <dbReference type="ARBA" id="ARBA00004496"/>
    </source>
</evidence>
<dbReference type="GO" id="GO:0003697">
    <property type="term" value="F:single-stranded DNA binding"/>
    <property type="evidence" value="ECO:0007669"/>
    <property type="project" value="UniProtKB-UniRule"/>
</dbReference>
<dbReference type="NCBIfam" id="TIGR00611">
    <property type="entry name" value="recf"/>
    <property type="match status" value="1"/>
</dbReference>
<keyword evidence="9" id="KW-0742">SOS response</keyword>
<dbReference type="GO" id="GO:0005524">
    <property type="term" value="F:ATP binding"/>
    <property type="evidence" value="ECO:0007669"/>
    <property type="project" value="UniProtKB-UniRule"/>
</dbReference>
<gene>
    <name evidence="9 11" type="primary">recF</name>
    <name evidence="11" type="ORF">FJQ54_17145</name>
</gene>
<dbReference type="EMBL" id="VFSU01000034">
    <property type="protein sequence ID" value="TPE58830.1"/>
    <property type="molecule type" value="Genomic_DNA"/>
</dbReference>
<dbReference type="OrthoDB" id="9803889at2"/>
<dbReference type="GO" id="GO:0006302">
    <property type="term" value="P:double-strand break repair"/>
    <property type="evidence" value="ECO:0007669"/>
    <property type="project" value="TreeGrafter"/>
</dbReference>
<dbReference type="Pfam" id="PF02463">
    <property type="entry name" value="SMC_N"/>
    <property type="match status" value="1"/>
</dbReference>
<comment type="similarity">
    <text evidence="2 9">Belongs to the RecF family.</text>
</comment>
<evidence type="ECO:0000256" key="4">
    <source>
        <dbReference type="ARBA" id="ARBA00022490"/>
    </source>
</evidence>
<name>A0A501XE84_9SPHN</name>